<keyword evidence="4" id="KW-1003">Cell membrane</keyword>
<dbReference type="GO" id="GO:1903785">
    <property type="term" value="P:L-valine transmembrane transport"/>
    <property type="evidence" value="ECO:0007669"/>
    <property type="project" value="TreeGrafter"/>
</dbReference>
<evidence type="ECO:0000256" key="8">
    <source>
        <dbReference type="SAM" id="Phobius"/>
    </source>
</evidence>
<gene>
    <name evidence="9" type="ORF">EZ313_19105</name>
</gene>
<dbReference type="Pfam" id="PF03591">
    <property type="entry name" value="AzlC"/>
    <property type="match status" value="1"/>
</dbReference>
<evidence type="ECO:0000313" key="9">
    <source>
        <dbReference type="EMBL" id="TFZ00566.1"/>
    </source>
</evidence>
<comment type="subcellular location">
    <subcellularLocation>
        <location evidence="1">Cell membrane</location>
        <topology evidence="1">Multi-pass membrane protein</topology>
    </subcellularLocation>
</comment>
<evidence type="ECO:0000256" key="1">
    <source>
        <dbReference type="ARBA" id="ARBA00004651"/>
    </source>
</evidence>
<organism evidence="9 10">
    <name type="scientific">Ramlibacter henchirensis</name>
    <dbReference type="NCBI Taxonomy" id="204072"/>
    <lineage>
        <taxon>Bacteria</taxon>
        <taxon>Pseudomonadati</taxon>
        <taxon>Pseudomonadota</taxon>
        <taxon>Betaproteobacteria</taxon>
        <taxon>Burkholderiales</taxon>
        <taxon>Comamonadaceae</taxon>
        <taxon>Ramlibacter</taxon>
    </lineage>
</organism>
<feature type="transmembrane region" description="Helical" evidence="8">
    <location>
        <begin position="136"/>
        <end position="155"/>
    </location>
</feature>
<name>A0A4Z0BMM9_9BURK</name>
<dbReference type="EMBL" id="SMLM01000003">
    <property type="protein sequence ID" value="TFZ00566.1"/>
    <property type="molecule type" value="Genomic_DNA"/>
</dbReference>
<keyword evidence="3" id="KW-0813">Transport</keyword>
<feature type="transmembrane region" description="Helical" evidence="8">
    <location>
        <begin position="12"/>
        <end position="33"/>
    </location>
</feature>
<dbReference type="PANTHER" id="PTHR34979">
    <property type="entry name" value="INNER MEMBRANE PROTEIN YGAZ"/>
    <property type="match status" value="1"/>
</dbReference>
<feature type="transmembrane region" description="Helical" evidence="8">
    <location>
        <begin position="74"/>
        <end position="96"/>
    </location>
</feature>
<dbReference type="Proteomes" id="UP000298180">
    <property type="component" value="Unassembled WGS sequence"/>
</dbReference>
<accession>A0A4Z0BMM9</accession>
<evidence type="ECO:0000256" key="3">
    <source>
        <dbReference type="ARBA" id="ARBA00022448"/>
    </source>
</evidence>
<keyword evidence="10" id="KW-1185">Reference proteome</keyword>
<dbReference type="InterPro" id="IPR011606">
    <property type="entry name" value="Brnchd-chn_aa_trnsp_permease"/>
</dbReference>
<proteinExistence type="inferred from homology"/>
<keyword evidence="7 8" id="KW-0472">Membrane</keyword>
<dbReference type="PANTHER" id="PTHR34979:SF1">
    <property type="entry name" value="INNER MEMBRANE PROTEIN YGAZ"/>
    <property type="match status" value="1"/>
</dbReference>
<dbReference type="GO" id="GO:0005886">
    <property type="term" value="C:plasma membrane"/>
    <property type="evidence" value="ECO:0007669"/>
    <property type="project" value="UniProtKB-SubCell"/>
</dbReference>
<dbReference type="RefSeq" id="WP_135264906.1">
    <property type="nucleotide sequence ID" value="NZ_SMLM01000003.1"/>
</dbReference>
<feature type="transmembrane region" description="Helical" evidence="8">
    <location>
        <begin position="45"/>
        <end position="68"/>
    </location>
</feature>
<comment type="caution">
    <text evidence="9">The sequence shown here is derived from an EMBL/GenBank/DDBJ whole genome shotgun (WGS) entry which is preliminary data.</text>
</comment>
<evidence type="ECO:0000256" key="4">
    <source>
        <dbReference type="ARBA" id="ARBA00022475"/>
    </source>
</evidence>
<evidence type="ECO:0000256" key="5">
    <source>
        <dbReference type="ARBA" id="ARBA00022692"/>
    </source>
</evidence>
<evidence type="ECO:0000256" key="2">
    <source>
        <dbReference type="ARBA" id="ARBA00010735"/>
    </source>
</evidence>
<comment type="similarity">
    <text evidence="2">Belongs to the AzlC family.</text>
</comment>
<feature type="transmembrane region" description="Helical" evidence="8">
    <location>
        <begin position="167"/>
        <end position="187"/>
    </location>
</feature>
<feature type="transmembrane region" description="Helical" evidence="8">
    <location>
        <begin position="207"/>
        <end position="228"/>
    </location>
</feature>
<reference evidence="9 10" key="1">
    <citation type="submission" date="2019-03" db="EMBL/GenBank/DDBJ databases">
        <title>Ramlibacter henchirensis DSM 14656, whole genome shotgun sequence.</title>
        <authorList>
            <person name="Zhang X."/>
            <person name="Feng G."/>
            <person name="Zhu H."/>
        </authorList>
    </citation>
    <scope>NUCLEOTIDE SEQUENCE [LARGE SCALE GENOMIC DNA]</scope>
    <source>
        <strain evidence="9 10">DSM 14656</strain>
    </source>
</reference>
<dbReference type="AlphaFoldDB" id="A0A4Z0BMM9"/>
<evidence type="ECO:0000256" key="7">
    <source>
        <dbReference type="ARBA" id="ARBA00023136"/>
    </source>
</evidence>
<keyword evidence="5 8" id="KW-0812">Transmembrane</keyword>
<protein>
    <submittedName>
        <fullName evidence="9">ABC transporter permease</fullName>
    </submittedName>
</protein>
<keyword evidence="6 8" id="KW-1133">Transmembrane helix</keyword>
<feature type="transmembrane region" description="Helical" evidence="8">
    <location>
        <begin position="108"/>
        <end position="124"/>
    </location>
</feature>
<sequence>MSEAPVRFTREGIWRGFVLAQPLAPGVAVYGLVFGALAAERGLSWLQATLMSVFVYSGSAQLAALQVWSSHSSAVLALAVTVVAINARYVLYSAAIQPWLSQVSRPRALGTLFLLGDGSWALAMREHAAGYRDAGFILGSGLAGFIPWVGGTLVGQLLAREMPDPRAWGLDFMLPAFAAAIGISLWRGRTDVAPLACAIAVALPMELWAPSGWTIVLAGLAAGVAGALRHGR</sequence>
<evidence type="ECO:0000313" key="10">
    <source>
        <dbReference type="Proteomes" id="UP000298180"/>
    </source>
</evidence>
<evidence type="ECO:0000256" key="6">
    <source>
        <dbReference type="ARBA" id="ARBA00022989"/>
    </source>
</evidence>
<dbReference type="OrthoDB" id="3177005at2"/>